<evidence type="ECO:0000256" key="6">
    <source>
        <dbReference type="SAM" id="Phobius"/>
    </source>
</evidence>
<feature type="transmembrane region" description="Helical" evidence="6">
    <location>
        <begin position="279"/>
        <end position="296"/>
    </location>
</feature>
<feature type="transmembrane region" description="Helical" evidence="6">
    <location>
        <begin position="215"/>
        <end position="232"/>
    </location>
</feature>
<proteinExistence type="predicted"/>
<dbReference type="Proteomes" id="UP001595921">
    <property type="component" value="Unassembled WGS sequence"/>
</dbReference>
<comment type="caution">
    <text evidence="7">The sequence shown here is derived from an EMBL/GenBank/DDBJ whole genome shotgun (WGS) entry which is preliminary data.</text>
</comment>
<sequence length="736" mass="78983">MPGFSLPGGNRRAVASGRVAAGTVLQVARAHLQKAFLAFVVGLVGTIYAMRLFVWDFLKDVTTSGMTEATAAELDIVVRTPFDVILLQVKFGTVVGGVLGGLVLLYYVRRPLRERELWPSLPGSRRTRLGVALTSLLLFVGGVVYGYELFFPFMFEFLTRYTLDAGFAPTYDLVAWTEFVLLLTLSFGLAAQMPLAVTGLSYLEVVPYETFRSKWRHAVVAIFVFGAVFSPPDPFTQLMWAIPLVVLYGFSLLLAKAVVTVSRTSETVDVRGALWRARYRLVGLPVLAFAALYAVGTSPRVLAFAGGVNLPYGGDLARSLAGVLVAAAGSPGAAVTLVAVVVAAVVLAAVAVRAVFREIAAAEARFAGVDFAHPDLASMDAATVRALPLRAFRDIDGQEMLAAVKGAVRSGDKELGEAILQRYDEARTAGSVARPKRKAKNRRSRAGADGADDDDLDSAARRRSADVLSVLTEEEVDEDDVGGYYHDILFVVESLTAKSFRLVAVFGGVMALVFFALYAGGVSALKEDFLSRVPADVVPAEAVRIVALHPVEVLLFAVKVSVLAGLVATLPVVLYYAWPALSARGFARGNRDTFLVWGVALLLGFLGGSVLGYLYVAPTVISYLAWDAIDAGAVVSYRVGSFFWLVFFTTAFVGVLASVPVTMWLFHRGGVVRYDAMREHWRVVVVFVFLAAALGTPNGIVTMLLVALPVAAAYLVGLGALWLVTLGERRVASPTE</sequence>
<evidence type="ECO:0000313" key="7">
    <source>
        <dbReference type="EMBL" id="MFC4357889.1"/>
    </source>
</evidence>
<dbReference type="PANTHER" id="PTHR30371:SF0">
    <property type="entry name" value="SEC-INDEPENDENT PROTEIN TRANSLOCASE PROTEIN TATC, CHLOROPLASTIC-RELATED"/>
    <property type="match status" value="1"/>
</dbReference>
<feature type="transmembrane region" description="Helical" evidence="6">
    <location>
        <begin position="703"/>
        <end position="724"/>
    </location>
</feature>
<feature type="transmembrane region" description="Helical" evidence="6">
    <location>
        <begin position="679"/>
        <end position="697"/>
    </location>
</feature>
<dbReference type="AlphaFoldDB" id="A0ABD5PBS1"/>
<reference evidence="7 8" key="1">
    <citation type="journal article" date="2019" name="Int. J. Syst. Evol. Microbiol.">
        <title>The Global Catalogue of Microorganisms (GCM) 10K type strain sequencing project: providing services to taxonomists for standard genome sequencing and annotation.</title>
        <authorList>
            <consortium name="The Broad Institute Genomics Platform"/>
            <consortium name="The Broad Institute Genome Sequencing Center for Infectious Disease"/>
            <person name="Wu L."/>
            <person name="Ma J."/>
        </authorList>
    </citation>
    <scope>NUCLEOTIDE SEQUENCE [LARGE SCALE GENOMIC DNA]</scope>
    <source>
        <strain evidence="7 8">CGMCC 1.12553</strain>
    </source>
</reference>
<dbReference type="PANTHER" id="PTHR30371">
    <property type="entry name" value="SEC-INDEPENDENT PROTEIN TRANSLOCASE PROTEIN TATC"/>
    <property type="match status" value="1"/>
</dbReference>
<dbReference type="PRINTS" id="PR01840">
    <property type="entry name" value="TATCFAMILY"/>
</dbReference>
<evidence type="ECO:0000256" key="2">
    <source>
        <dbReference type="ARBA" id="ARBA00022692"/>
    </source>
</evidence>
<feature type="transmembrane region" description="Helical" evidence="6">
    <location>
        <begin position="594"/>
        <end position="616"/>
    </location>
</feature>
<dbReference type="EMBL" id="JBHSDS010000005">
    <property type="protein sequence ID" value="MFC4357889.1"/>
    <property type="molecule type" value="Genomic_DNA"/>
</dbReference>
<keyword evidence="3 6" id="KW-1133">Transmembrane helix</keyword>
<evidence type="ECO:0000256" key="3">
    <source>
        <dbReference type="ARBA" id="ARBA00022989"/>
    </source>
</evidence>
<feature type="transmembrane region" description="Helical" evidence="6">
    <location>
        <begin position="179"/>
        <end position="203"/>
    </location>
</feature>
<feature type="transmembrane region" description="Helical" evidence="6">
    <location>
        <begin position="642"/>
        <end position="667"/>
    </location>
</feature>
<feature type="transmembrane region" description="Helical" evidence="6">
    <location>
        <begin position="85"/>
        <end position="108"/>
    </location>
</feature>
<feature type="transmembrane region" description="Helical" evidence="6">
    <location>
        <begin position="35"/>
        <end position="54"/>
    </location>
</feature>
<keyword evidence="4 6" id="KW-0472">Membrane</keyword>
<evidence type="ECO:0000313" key="8">
    <source>
        <dbReference type="Proteomes" id="UP001595921"/>
    </source>
</evidence>
<keyword evidence="8" id="KW-1185">Reference proteome</keyword>
<evidence type="ECO:0000256" key="1">
    <source>
        <dbReference type="ARBA" id="ARBA00004141"/>
    </source>
</evidence>
<dbReference type="RefSeq" id="WP_267624619.1">
    <property type="nucleotide sequence ID" value="NZ_JAODIW010000009.1"/>
</dbReference>
<feature type="region of interest" description="Disordered" evidence="5">
    <location>
        <begin position="430"/>
        <end position="457"/>
    </location>
</feature>
<organism evidence="7 8">
    <name type="scientific">Halobium salinum</name>
    <dbReference type="NCBI Taxonomy" id="1364940"/>
    <lineage>
        <taxon>Archaea</taxon>
        <taxon>Methanobacteriati</taxon>
        <taxon>Methanobacteriota</taxon>
        <taxon>Stenosarchaea group</taxon>
        <taxon>Halobacteria</taxon>
        <taxon>Halobacteriales</taxon>
        <taxon>Haloferacaceae</taxon>
        <taxon>Halobium</taxon>
    </lineage>
</organism>
<evidence type="ECO:0000256" key="5">
    <source>
        <dbReference type="SAM" id="MobiDB-lite"/>
    </source>
</evidence>
<dbReference type="InterPro" id="IPR002033">
    <property type="entry name" value="TatC"/>
</dbReference>
<feature type="transmembrane region" description="Helical" evidence="6">
    <location>
        <begin position="238"/>
        <end position="259"/>
    </location>
</feature>
<comment type="subcellular location">
    <subcellularLocation>
        <location evidence="1">Membrane</location>
        <topology evidence="1">Multi-pass membrane protein</topology>
    </subcellularLocation>
</comment>
<dbReference type="Pfam" id="PF00902">
    <property type="entry name" value="TatC"/>
    <property type="match status" value="2"/>
</dbReference>
<name>A0ABD5PBS1_9EURY</name>
<keyword evidence="2 6" id="KW-0812">Transmembrane</keyword>
<feature type="transmembrane region" description="Helical" evidence="6">
    <location>
        <begin position="333"/>
        <end position="356"/>
    </location>
</feature>
<protein>
    <submittedName>
        <fullName evidence="7">Twin-arginine translocase subunit TatC</fullName>
    </submittedName>
</protein>
<feature type="transmembrane region" description="Helical" evidence="6">
    <location>
        <begin position="553"/>
        <end position="578"/>
    </location>
</feature>
<evidence type="ECO:0000256" key="4">
    <source>
        <dbReference type="ARBA" id="ARBA00023136"/>
    </source>
</evidence>
<feature type="compositionally biased region" description="Basic residues" evidence="5">
    <location>
        <begin position="434"/>
        <end position="445"/>
    </location>
</feature>
<feature type="transmembrane region" description="Helical" evidence="6">
    <location>
        <begin position="129"/>
        <end position="147"/>
    </location>
</feature>
<dbReference type="GO" id="GO:0016020">
    <property type="term" value="C:membrane"/>
    <property type="evidence" value="ECO:0007669"/>
    <property type="project" value="UniProtKB-SubCell"/>
</dbReference>
<accession>A0ABD5PBS1</accession>
<feature type="transmembrane region" description="Helical" evidence="6">
    <location>
        <begin position="502"/>
        <end position="525"/>
    </location>
</feature>
<gene>
    <name evidence="7" type="ORF">ACFO0N_07995</name>
</gene>